<keyword evidence="1" id="KW-0413">Isomerase</keyword>
<dbReference type="Proteomes" id="UP000675163">
    <property type="component" value="Unassembled WGS sequence"/>
</dbReference>
<dbReference type="GO" id="GO:0016853">
    <property type="term" value="F:isomerase activity"/>
    <property type="evidence" value="ECO:0007669"/>
    <property type="project" value="UniProtKB-KW"/>
</dbReference>
<name>A0A940PSE6_9MICO</name>
<dbReference type="EMBL" id="JAFIDA010000001">
    <property type="protein sequence ID" value="MBP1325918.1"/>
    <property type="molecule type" value="Genomic_DNA"/>
</dbReference>
<proteinExistence type="predicted"/>
<evidence type="ECO:0000313" key="1">
    <source>
        <dbReference type="EMBL" id="MBP1325918.1"/>
    </source>
</evidence>
<dbReference type="InterPro" id="IPR032710">
    <property type="entry name" value="NTF2-like_dom_sf"/>
</dbReference>
<sequence>MTVSVAHKALADFNEGEAFFRHLSDTVVLGFPYGPSLGLLDRVVGVQAVRDRLGTAQSSGLRISDATIHDAGSHRCFAECIGSYRAEDGRTVDVPLAAVIEHNSERITLIREHWDTLRLATMNES</sequence>
<accession>A0A940PSE6</accession>
<dbReference type="SUPFAM" id="SSF54427">
    <property type="entry name" value="NTF2-like"/>
    <property type="match status" value="1"/>
</dbReference>
<dbReference type="AlphaFoldDB" id="A0A940PSE6"/>
<gene>
    <name evidence="1" type="ORF">JOF28_001150</name>
</gene>
<keyword evidence="2" id="KW-1185">Reference proteome</keyword>
<organism evidence="1 2">
    <name type="scientific">Leucobacter exalbidus</name>
    <dbReference type="NCBI Taxonomy" id="662960"/>
    <lineage>
        <taxon>Bacteria</taxon>
        <taxon>Bacillati</taxon>
        <taxon>Actinomycetota</taxon>
        <taxon>Actinomycetes</taxon>
        <taxon>Micrococcales</taxon>
        <taxon>Microbacteriaceae</taxon>
        <taxon>Leucobacter</taxon>
    </lineage>
</organism>
<dbReference type="Gene3D" id="3.10.450.50">
    <property type="match status" value="1"/>
</dbReference>
<protein>
    <submittedName>
        <fullName evidence="1">Ketosteroid isomerase-like protein</fullName>
    </submittedName>
</protein>
<comment type="caution">
    <text evidence="1">The sequence shown here is derived from an EMBL/GenBank/DDBJ whole genome shotgun (WGS) entry which is preliminary data.</text>
</comment>
<evidence type="ECO:0000313" key="2">
    <source>
        <dbReference type="Proteomes" id="UP000675163"/>
    </source>
</evidence>
<dbReference type="RefSeq" id="WP_209704908.1">
    <property type="nucleotide sequence ID" value="NZ_JAFIDA010000001.1"/>
</dbReference>
<reference evidence="1" key="1">
    <citation type="submission" date="2021-02" db="EMBL/GenBank/DDBJ databases">
        <title>Sequencing the genomes of 1000 actinobacteria strains.</title>
        <authorList>
            <person name="Klenk H.-P."/>
        </authorList>
    </citation>
    <scope>NUCLEOTIDE SEQUENCE</scope>
    <source>
        <strain evidence="1">DSM 22850</strain>
    </source>
</reference>